<dbReference type="PANTHER" id="PTHR25466:SF14">
    <property type="entry name" value="BUTYROPHILIN SUBFAMILY 2 MEMBER A2-LIKE-RELATED"/>
    <property type="match status" value="1"/>
</dbReference>
<evidence type="ECO:0000256" key="5">
    <source>
        <dbReference type="ARBA" id="ARBA00022989"/>
    </source>
</evidence>
<evidence type="ECO:0000256" key="10">
    <source>
        <dbReference type="ARBA" id="ARBA00023319"/>
    </source>
</evidence>
<dbReference type="InterPro" id="IPR013783">
    <property type="entry name" value="Ig-like_fold"/>
</dbReference>
<dbReference type="SUPFAM" id="SSF48726">
    <property type="entry name" value="Immunoglobulin"/>
    <property type="match status" value="1"/>
</dbReference>
<evidence type="ECO:0000256" key="6">
    <source>
        <dbReference type="ARBA" id="ARBA00023136"/>
    </source>
</evidence>
<evidence type="ECO:0000313" key="16">
    <source>
        <dbReference type="Proteomes" id="UP001591681"/>
    </source>
</evidence>
<feature type="chain" id="PRO_5044864656" description="Ig-like domain-containing protein" evidence="13">
    <location>
        <begin position="18"/>
        <end position="231"/>
    </location>
</feature>
<dbReference type="PANTHER" id="PTHR25466">
    <property type="entry name" value="T-LYMPHOCYTE ACTIVATION ANTIGEN"/>
    <property type="match status" value="1"/>
</dbReference>
<keyword evidence="5 12" id="KW-1133">Transmembrane helix</keyword>
<keyword evidence="9" id="KW-0325">Glycoprotein</keyword>
<dbReference type="SMART" id="SM00406">
    <property type="entry name" value="IGv"/>
    <property type="match status" value="1"/>
</dbReference>
<keyword evidence="7" id="KW-1015">Disulfide bond</keyword>
<dbReference type="InterPro" id="IPR003599">
    <property type="entry name" value="Ig_sub"/>
</dbReference>
<evidence type="ECO:0000256" key="12">
    <source>
        <dbReference type="SAM" id="Phobius"/>
    </source>
</evidence>
<feature type="compositionally biased region" description="Low complexity" evidence="11">
    <location>
        <begin position="124"/>
        <end position="144"/>
    </location>
</feature>
<feature type="domain" description="Ig-like" evidence="14">
    <location>
        <begin position="33"/>
        <end position="117"/>
    </location>
</feature>
<evidence type="ECO:0000256" key="13">
    <source>
        <dbReference type="SAM" id="SignalP"/>
    </source>
</evidence>
<dbReference type="Gene3D" id="2.60.40.10">
    <property type="entry name" value="Immunoglobulins"/>
    <property type="match status" value="1"/>
</dbReference>
<evidence type="ECO:0000313" key="15">
    <source>
        <dbReference type="EMBL" id="KAL2091474.1"/>
    </source>
</evidence>
<keyword evidence="4 13" id="KW-0732">Signal</keyword>
<dbReference type="InterPro" id="IPR003598">
    <property type="entry name" value="Ig_sub2"/>
</dbReference>
<name>A0ABD1JX82_9TELE</name>
<keyword evidence="16" id="KW-1185">Reference proteome</keyword>
<dbReference type="Pfam" id="PF07686">
    <property type="entry name" value="V-set"/>
    <property type="match status" value="1"/>
</dbReference>
<dbReference type="SMART" id="SM00409">
    <property type="entry name" value="IG"/>
    <property type="match status" value="1"/>
</dbReference>
<evidence type="ECO:0000256" key="7">
    <source>
        <dbReference type="ARBA" id="ARBA00023157"/>
    </source>
</evidence>
<comment type="caution">
    <text evidence="15">The sequence shown here is derived from an EMBL/GenBank/DDBJ whole genome shotgun (WGS) entry which is preliminary data.</text>
</comment>
<sequence length="231" mass="25957">MRIIWIFFCWMIRISAGCDLHDKTSIIVTKYSGEDVLLPCSCAELQTKPVNLRWVKSPGASHLEIYPKTGETFKGRIQISNKDSPGSLSLLISHLTKNDEGAYRCEGNGAHSYRDITLRVTDPLSPTMTSLTTTPEKQNSVTSVSKEKESETKPPSYIFILVAVLLMLLLGGATFLYFRHKGLKRKSGQMQDKDQKDDVTYTIVVHGRNPKVAQVRLNTDDRTEYASIRTT</sequence>
<reference evidence="15 16" key="1">
    <citation type="submission" date="2024-09" db="EMBL/GenBank/DDBJ databases">
        <title>A chromosome-level genome assembly of Gray's grenadier anchovy, Coilia grayii.</title>
        <authorList>
            <person name="Fu Z."/>
        </authorList>
    </citation>
    <scope>NUCLEOTIDE SEQUENCE [LARGE SCALE GENOMIC DNA]</scope>
    <source>
        <strain evidence="15">G4</strain>
        <tissue evidence="15">Muscle</tissue>
    </source>
</reference>
<evidence type="ECO:0000259" key="14">
    <source>
        <dbReference type="PROSITE" id="PS50835"/>
    </source>
</evidence>
<proteinExistence type="predicted"/>
<dbReference type="GO" id="GO:0005886">
    <property type="term" value="C:plasma membrane"/>
    <property type="evidence" value="ECO:0007669"/>
    <property type="project" value="UniProtKB-SubCell"/>
</dbReference>
<keyword evidence="6 12" id="KW-0472">Membrane</keyword>
<dbReference type="AlphaFoldDB" id="A0ABD1JX82"/>
<evidence type="ECO:0000256" key="4">
    <source>
        <dbReference type="ARBA" id="ARBA00022729"/>
    </source>
</evidence>
<dbReference type="SMART" id="SM00408">
    <property type="entry name" value="IGc2"/>
    <property type="match status" value="1"/>
</dbReference>
<gene>
    <name evidence="15" type="ORF">ACEWY4_013737</name>
</gene>
<evidence type="ECO:0000256" key="3">
    <source>
        <dbReference type="ARBA" id="ARBA00022692"/>
    </source>
</evidence>
<feature type="signal peptide" evidence="13">
    <location>
        <begin position="1"/>
        <end position="17"/>
    </location>
</feature>
<keyword evidence="2" id="KW-1003">Cell membrane</keyword>
<keyword evidence="3 12" id="KW-0812">Transmembrane</keyword>
<accession>A0ABD1JX82</accession>
<evidence type="ECO:0000256" key="11">
    <source>
        <dbReference type="SAM" id="MobiDB-lite"/>
    </source>
</evidence>
<protein>
    <recommendedName>
        <fullName evidence="14">Ig-like domain-containing protein</fullName>
    </recommendedName>
</protein>
<dbReference type="InterPro" id="IPR036179">
    <property type="entry name" value="Ig-like_dom_sf"/>
</dbReference>
<evidence type="ECO:0000256" key="2">
    <source>
        <dbReference type="ARBA" id="ARBA00022475"/>
    </source>
</evidence>
<dbReference type="InterPro" id="IPR013106">
    <property type="entry name" value="Ig_V-set"/>
</dbReference>
<keyword evidence="8" id="KW-0675">Receptor</keyword>
<feature type="region of interest" description="Disordered" evidence="11">
    <location>
        <begin position="124"/>
        <end position="148"/>
    </location>
</feature>
<evidence type="ECO:0000256" key="8">
    <source>
        <dbReference type="ARBA" id="ARBA00023170"/>
    </source>
</evidence>
<dbReference type="InterPro" id="IPR051713">
    <property type="entry name" value="T-cell_Activation_Regulation"/>
</dbReference>
<comment type="subcellular location">
    <subcellularLocation>
        <location evidence="1">Cell membrane</location>
        <topology evidence="1">Single-pass type I membrane protein</topology>
    </subcellularLocation>
</comment>
<evidence type="ECO:0000256" key="1">
    <source>
        <dbReference type="ARBA" id="ARBA00004251"/>
    </source>
</evidence>
<dbReference type="PROSITE" id="PS50835">
    <property type="entry name" value="IG_LIKE"/>
    <property type="match status" value="1"/>
</dbReference>
<feature type="transmembrane region" description="Helical" evidence="12">
    <location>
        <begin position="157"/>
        <end position="178"/>
    </location>
</feature>
<dbReference type="InterPro" id="IPR007110">
    <property type="entry name" value="Ig-like_dom"/>
</dbReference>
<organism evidence="15 16">
    <name type="scientific">Coilia grayii</name>
    <name type="common">Gray's grenadier anchovy</name>
    <dbReference type="NCBI Taxonomy" id="363190"/>
    <lineage>
        <taxon>Eukaryota</taxon>
        <taxon>Metazoa</taxon>
        <taxon>Chordata</taxon>
        <taxon>Craniata</taxon>
        <taxon>Vertebrata</taxon>
        <taxon>Euteleostomi</taxon>
        <taxon>Actinopterygii</taxon>
        <taxon>Neopterygii</taxon>
        <taxon>Teleostei</taxon>
        <taxon>Clupei</taxon>
        <taxon>Clupeiformes</taxon>
        <taxon>Clupeoidei</taxon>
        <taxon>Engraulidae</taxon>
        <taxon>Coilinae</taxon>
        <taxon>Coilia</taxon>
    </lineage>
</organism>
<dbReference type="EMBL" id="JBHFQA010000011">
    <property type="protein sequence ID" value="KAL2091474.1"/>
    <property type="molecule type" value="Genomic_DNA"/>
</dbReference>
<dbReference type="Proteomes" id="UP001591681">
    <property type="component" value="Unassembled WGS sequence"/>
</dbReference>
<evidence type="ECO:0000256" key="9">
    <source>
        <dbReference type="ARBA" id="ARBA00023180"/>
    </source>
</evidence>
<keyword evidence="10" id="KW-0393">Immunoglobulin domain</keyword>